<dbReference type="AlphaFoldDB" id="I4BA91"/>
<gene>
    <name evidence="2" type="ordered locus">Turpa_3563</name>
</gene>
<feature type="domain" description="Thoeris protein ThsB TIR-like" evidence="1">
    <location>
        <begin position="6"/>
        <end position="101"/>
    </location>
</feature>
<name>I4BA91_TURPD</name>
<protein>
    <recommendedName>
        <fullName evidence="1">Thoeris protein ThsB TIR-like domain-containing protein</fullName>
    </recommendedName>
</protein>
<dbReference type="KEGG" id="tpx:Turpa_3563"/>
<dbReference type="OrthoDB" id="9811746at2"/>
<dbReference type="EMBL" id="CP002959">
    <property type="protein sequence ID" value="AFM14198.1"/>
    <property type="molecule type" value="Genomic_DNA"/>
</dbReference>
<proteinExistence type="predicted"/>
<dbReference type="Pfam" id="PF08937">
    <property type="entry name" value="ThsB_TIR"/>
    <property type="match status" value="1"/>
</dbReference>
<dbReference type="InterPro" id="IPR036490">
    <property type="entry name" value="ThsB_TIR-like_sf"/>
</dbReference>
<dbReference type="RefSeq" id="WP_014804676.1">
    <property type="nucleotide sequence ID" value="NC_018020.1"/>
</dbReference>
<sequence length="165" mass="18699">MARSAFYSFHFGGDSWRAAQVRQMGVIEGNQPVNDNDWETVKRGGDSAIQRWIDGQLFGKSVTIVLIGRETAGRRWISYEIEKSWSEGKGLLGIHIHNLKDSGQRQDYKGQNPFAHVSINFGRLNLGGIVPVYDPPYTDSTWVYSHIKSNLASWIEEAIAVRNRF</sequence>
<dbReference type="InterPro" id="IPR015032">
    <property type="entry name" value="ThsB__TIR-like_domain"/>
</dbReference>
<dbReference type="HOGENOM" id="CLU_098991_1_0_12"/>
<dbReference type="Proteomes" id="UP000006048">
    <property type="component" value="Chromosome"/>
</dbReference>
<dbReference type="SUPFAM" id="SSF52206">
    <property type="entry name" value="Hypothetical protein MTH538"/>
    <property type="match status" value="1"/>
</dbReference>
<accession>I4BA91</accession>
<evidence type="ECO:0000259" key="1">
    <source>
        <dbReference type="Pfam" id="PF08937"/>
    </source>
</evidence>
<evidence type="ECO:0000313" key="3">
    <source>
        <dbReference type="Proteomes" id="UP000006048"/>
    </source>
</evidence>
<organism evidence="2 3">
    <name type="scientific">Turneriella parva (strain ATCC BAA-1111 / DSM 21527 / NCTC 11395 / H)</name>
    <name type="common">Leptospira parva</name>
    <dbReference type="NCBI Taxonomy" id="869212"/>
    <lineage>
        <taxon>Bacteria</taxon>
        <taxon>Pseudomonadati</taxon>
        <taxon>Spirochaetota</taxon>
        <taxon>Spirochaetia</taxon>
        <taxon>Leptospirales</taxon>
        <taxon>Leptospiraceae</taxon>
        <taxon>Turneriella</taxon>
    </lineage>
</organism>
<evidence type="ECO:0000313" key="2">
    <source>
        <dbReference type="EMBL" id="AFM14198.1"/>
    </source>
</evidence>
<reference evidence="2 3" key="1">
    <citation type="submission" date="2012-06" db="EMBL/GenBank/DDBJ databases">
        <title>The complete chromosome of genome of Turneriella parva DSM 21527.</title>
        <authorList>
            <consortium name="US DOE Joint Genome Institute (JGI-PGF)"/>
            <person name="Lucas S."/>
            <person name="Han J."/>
            <person name="Lapidus A."/>
            <person name="Bruce D."/>
            <person name="Goodwin L."/>
            <person name="Pitluck S."/>
            <person name="Peters L."/>
            <person name="Kyrpides N."/>
            <person name="Mavromatis K."/>
            <person name="Ivanova N."/>
            <person name="Mikhailova N."/>
            <person name="Chertkov O."/>
            <person name="Detter J.C."/>
            <person name="Tapia R."/>
            <person name="Han C."/>
            <person name="Land M."/>
            <person name="Hauser L."/>
            <person name="Markowitz V."/>
            <person name="Cheng J.-F."/>
            <person name="Hugenholtz P."/>
            <person name="Woyke T."/>
            <person name="Wu D."/>
            <person name="Gronow S."/>
            <person name="Wellnitz S."/>
            <person name="Brambilla E."/>
            <person name="Klenk H.-P."/>
            <person name="Eisen J.A."/>
        </authorList>
    </citation>
    <scope>NUCLEOTIDE SEQUENCE [LARGE SCALE GENOMIC DNA]</scope>
    <source>
        <strain evidence="3">ATCC BAA-1111 / DSM 21527 / NCTC 11395 / H</strain>
    </source>
</reference>
<keyword evidence="3" id="KW-1185">Reference proteome</keyword>
<dbReference type="STRING" id="869212.Turpa_3563"/>